<gene>
    <name evidence="9" type="ordered locus">STHERM_c19180</name>
</gene>
<dbReference type="GO" id="GO:0005886">
    <property type="term" value="C:plasma membrane"/>
    <property type="evidence" value="ECO:0007669"/>
    <property type="project" value="UniProtKB-SubCell"/>
</dbReference>
<evidence type="ECO:0000256" key="6">
    <source>
        <dbReference type="ARBA" id="ARBA00023136"/>
    </source>
</evidence>
<keyword evidence="6 7" id="KW-0472">Membrane</keyword>
<evidence type="ECO:0000256" key="7">
    <source>
        <dbReference type="RuleBase" id="RU363032"/>
    </source>
</evidence>
<dbReference type="PANTHER" id="PTHR30151">
    <property type="entry name" value="ALKANE SULFONATE ABC TRANSPORTER-RELATED, MEMBRANE SUBUNIT"/>
    <property type="match status" value="1"/>
</dbReference>
<accession>E0RPZ9</accession>
<reference evidence="9 10" key="2">
    <citation type="journal article" date="2010" name="J. Bacteriol.">
        <title>Genome sequence of the polysaccharide-degrading, thermophilic anaerobe Spirochaeta thermophila DSM 6192.</title>
        <authorList>
            <person name="Angelov A."/>
            <person name="Liebl S."/>
            <person name="Ballschmiter M."/>
            <person name="Bomeke M."/>
            <person name="Lehmann R."/>
            <person name="Liesegang H."/>
            <person name="Daniel R."/>
            <person name="Liebl W."/>
        </authorList>
    </citation>
    <scope>NUCLEOTIDE SEQUENCE [LARGE SCALE GENOMIC DNA]</scope>
    <source>
        <strain evidence="10">ATCC 49972 / DSM 6192 / RI 19.B1</strain>
    </source>
</reference>
<organism evidence="9 10">
    <name type="scientific">Winmispira thermophila (strain ATCC 49972 / DSM 6192 / RI 19.B1)</name>
    <name type="common">Spirochaeta thermophila</name>
    <dbReference type="NCBI Taxonomy" id="665571"/>
    <lineage>
        <taxon>Bacteria</taxon>
        <taxon>Pseudomonadati</taxon>
        <taxon>Spirochaetota</taxon>
        <taxon>Spirochaetia</taxon>
        <taxon>Winmispirales</taxon>
        <taxon>Winmispiraceae</taxon>
        <taxon>Winmispira</taxon>
    </lineage>
</organism>
<dbReference type="HOGENOM" id="CLU_046113_2_1_12"/>
<keyword evidence="4 7" id="KW-0812">Transmembrane</keyword>
<dbReference type="InterPro" id="IPR000515">
    <property type="entry name" value="MetI-like"/>
</dbReference>
<feature type="transmembrane region" description="Helical" evidence="7">
    <location>
        <begin position="123"/>
        <end position="145"/>
    </location>
</feature>
<feature type="transmembrane region" description="Helical" evidence="7">
    <location>
        <begin position="93"/>
        <end position="117"/>
    </location>
</feature>
<evidence type="ECO:0000259" key="8">
    <source>
        <dbReference type="PROSITE" id="PS50928"/>
    </source>
</evidence>
<dbReference type="EMBL" id="CP001698">
    <property type="protein sequence ID" value="ADN02853.1"/>
    <property type="molecule type" value="Genomic_DNA"/>
</dbReference>
<dbReference type="GO" id="GO:0055085">
    <property type="term" value="P:transmembrane transport"/>
    <property type="evidence" value="ECO:0007669"/>
    <property type="project" value="InterPro"/>
</dbReference>
<evidence type="ECO:0000256" key="3">
    <source>
        <dbReference type="ARBA" id="ARBA00022475"/>
    </source>
</evidence>
<keyword evidence="2 7" id="KW-0813">Transport</keyword>
<comment type="similarity">
    <text evidence="7">Belongs to the binding-protein-dependent transport system permease family.</text>
</comment>
<dbReference type="eggNOG" id="COG0600">
    <property type="taxonomic scope" value="Bacteria"/>
</dbReference>
<feature type="transmembrane region" description="Helical" evidence="7">
    <location>
        <begin position="166"/>
        <end position="199"/>
    </location>
</feature>
<dbReference type="PANTHER" id="PTHR30151:SF20">
    <property type="entry name" value="ABC TRANSPORTER PERMEASE PROTEIN HI_0355-RELATED"/>
    <property type="match status" value="1"/>
</dbReference>
<comment type="subcellular location">
    <subcellularLocation>
        <location evidence="1 7">Cell membrane</location>
        <topology evidence="1 7">Multi-pass membrane protein</topology>
    </subcellularLocation>
</comment>
<dbReference type="PaxDb" id="665571-STHERM_c19180"/>
<reference key="1">
    <citation type="submission" date="2009-08" db="EMBL/GenBank/DDBJ databases">
        <title>The genome sequence of Spirochaeta thermophila DSM6192.</title>
        <authorList>
            <person name="Angelov A."/>
            <person name="Mientus M."/>
            <person name="Wittenberg S."/>
            <person name="Lehmann R."/>
            <person name="Liesegang H."/>
            <person name="Daniel R."/>
            <person name="Liebl W."/>
        </authorList>
    </citation>
    <scope>NUCLEOTIDE SEQUENCE</scope>
    <source>
        <strain>DSM 6192</strain>
    </source>
</reference>
<evidence type="ECO:0000256" key="1">
    <source>
        <dbReference type="ARBA" id="ARBA00004651"/>
    </source>
</evidence>
<evidence type="ECO:0000256" key="5">
    <source>
        <dbReference type="ARBA" id="ARBA00022989"/>
    </source>
</evidence>
<dbReference type="RefSeq" id="WP_013314692.1">
    <property type="nucleotide sequence ID" value="NC_014484.1"/>
</dbReference>
<feature type="domain" description="ABC transmembrane type-1" evidence="8">
    <location>
        <begin position="57"/>
        <end position="237"/>
    </location>
</feature>
<keyword evidence="3" id="KW-1003">Cell membrane</keyword>
<keyword evidence="5 7" id="KW-1133">Transmembrane helix</keyword>
<evidence type="ECO:0000256" key="4">
    <source>
        <dbReference type="ARBA" id="ARBA00022692"/>
    </source>
</evidence>
<dbReference type="Pfam" id="PF00528">
    <property type="entry name" value="BPD_transp_1"/>
    <property type="match status" value="1"/>
</dbReference>
<sequence>MRRSWRSTASPFLTGVGLLAVWEAASRLGAVSPFLLPAPSAVLAELVRQAPLLLPHLGATLLSGLGGFLVGVFLGVGLALVLDAFPRLRAALYPFLVISQTIPIIFLYPLFLIWFGYGLTSKLMVVVLVCFFPVIVSLLDGLASVDPELLDLFASMRAGWWQTFWLVRFPAALPSLFSGLTVSATYSIMGAVIGEWLGAPRGLGVYMLRAYKTFSTARVFAAILVVVVASLVVVYLVKLVSRLAMPWRARRETVTGPSRNAGDRTHMRSVP</sequence>
<name>E0RPZ9_WINT6</name>
<protein>
    <submittedName>
        <fullName evidence="9">Transporter</fullName>
    </submittedName>
</protein>
<dbReference type="Gene3D" id="1.10.3720.10">
    <property type="entry name" value="MetI-like"/>
    <property type="match status" value="1"/>
</dbReference>
<evidence type="ECO:0000313" key="10">
    <source>
        <dbReference type="Proteomes" id="UP000001296"/>
    </source>
</evidence>
<proteinExistence type="inferred from homology"/>
<dbReference type="KEGG" id="sta:STHERM_c19180"/>
<dbReference type="PROSITE" id="PS50928">
    <property type="entry name" value="ABC_TM1"/>
    <property type="match status" value="1"/>
</dbReference>
<dbReference type="CDD" id="cd06261">
    <property type="entry name" value="TM_PBP2"/>
    <property type="match status" value="1"/>
</dbReference>
<dbReference type="AlphaFoldDB" id="E0RPZ9"/>
<evidence type="ECO:0000313" key="9">
    <source>
        <dbReference type="EMBL" id="ADN02853.1"/>
    </source>
</evidence>
<dbReference type="InterPro" id="IPR035906">
    <property type="entry name" value="MetI-like_sf"/>
</dbReference>
<feature type="transmembrane region" description="Helical" evidence="7">
    <location>
        <begin position="219"/>
        <end position="241"/>
    </location>
</feature>
<feature type="transmembrane region" description="Helical" evidence="7">
    <location>
        <begin position="53"/>
        <end position="81"/>
    </location>
</feature>
<dbReference type="SUPFAM" id="SSF161098">
    <property type="entry name" value="MetI-like"/>
    <property type="match status" value="1"/>
</dbReference>
<dbReference type="Proteomes" id="UP000001296">
    <property type="component" value="Chromosome"/>
</dbReference>
<evidence type="ECO:0000256" key="2">
    <source>
        <dbReference type="ARBA" id="ARBA00022448"/>
    </source>
</evidence>